<keyword evidence="6" id="KW-1185">Reference proteome</keyword>
<dbReference type="EMBL" id="JNFF01000116">
    <property type="protein sequence ID" value="KEQ28321.1"/>
    <property type="molecule type" value="Genomic_DNA"/>
</dbReference>
<evidence type="ECO:0000256" key="1">
    <source>
        <dbReference type="ARBA" id="ARBA00023015"/>
    </source>
</evidence>
<dbReference type="SUPFAM" id="SSF46689">
    <property type="entry name" value="Homeodomain-like"/>
    <property type="match status" value="2"/>
</dbReference>
<reference evidence="5 6" key="1">
    <citation type="journal article" date="1992" name="Int. J. Syst. Bacteriol.">
        <title>Sphingobacterium antarcticus sp. nov. a Psychrotrophic Bacterium from the Soils of Schirmacher Oasis, Antarctica.</title>
        <authorList>
            <person name="Shivaji S."/>
            <person name="Ray M.K."/>
            <person name="Rao N.S."/>
            <person name="Saiserr L."/>
            <person name="Jagannadham M.V."/>
            <person name="Kumar G.S."/>
            <person name="Reddy G."/>
            <person name="Bhargava P.M."/>
        </authorList>
    </citation>
    <scope>NUCLEOTIDE SEQUENCE [LARGE SCALE GENOMIC DNA]</scope>
    <source>
        <strain evidence="5 6">4BY</strain>
    </source>
</reference>
<evidence type="ECO:0000256" key="3">
    <source>
        <dbReference type="ARBA" id="ARBA00023163"/>
    </source>
</evidence>
<evidence type="ECO:0000313" key="6">
    <source>
        <dbReference type="Proteomes" id="UP000028007"/>
    </source>
</evidence>
<keyword evidence="3" id="KW-0804">Transcription</keyword>
<keyword evidence="1" id="KW-0805">Transcription regulation</keyword>
<dbReference type="GO" id="GO:0003700">
    <property type="term" value="F:DNA-binding transcription factor activity"/>
    <property type="evidence" value="ECO:0007669"/>
    <property type="project" value="InterPro"/>
</dbReference>
<evidence type="ECO:0000259" key="4">
    <source>
        <dbReference type="PROSITE" id="PS01124"/>
    </source>
</evidence>
<dbReference type="PROSITE" id="PS00041">
    <property type="entry name" value="HTH_ARAC_FAMILY_1"/>
    <property type="match status" value="1"/>
</dbReference>
<keyword evidence="2 5" id="KW-0238">DNA-binding</keyword>
<dbReference type="PROSITE" id="PS01124">
    <property type="entry name" value="HTH_ARAC_FAMILY_2"/>
    <property type="match status" value="1"/>
</dbReference>
<dbReference type="Proteomes" id="UP000028007">
    <property type="component" value="Unassembled WGS sequence"/>
</dbReference>
<name>A0A081PC98_9SPHI</name>
<dbReference type="AlphaFoldDB" id="A0A081PC98"/>
<dbReference type="PANTHER" id="PTHR47893:SF1">
    <property type="entry name" value="REGULATORY PROTEIN PCHR"/>
    <property type="match status" value="1"/>
</dbReference>
<comment type="caution">
    <text evidence="5">The sequence shown here is derived from an EMBL/GenBank/DDBJ whole genome shotgun (WGS) entry which is preliminary data.</text>
</comment>
<gene>
    <name evidence="5" type="ORF">N180_01425</name>
</gene>
<dbReference type="OrthoDB" id="799767at2"/>
<sequence length="330" mass="37494">MGFIFQGNDFSEFLASASSAGAELAQADLISPVQTRLHTLKGQISYKEDLVKDGLYILQGSYHLNEDVTIYGEGDAHLLEMHFNISDHDIYYHNNAIKREFAPAMTGNITFLSAEENRAKIAFNQDICYRTFDIHLPLSLLSNYMGESPTMDTFLNNIHKNLSTTLSNSEIAINPRIYSTIQAIRECPFEGFTKKVYLESKIYELLAFMHESTEHTVAEYRLTGPDIERIKYAAVLIRENLNNPFTIMELARKVGINQTKLKSGFKAIFNNTVFGYLQETRMHMATKLLLDTSLTIQQISRSSGYKNISNFSTAFKQTYGYPPNRLRAKA</sequence>
<evidence type="ECO:0000256" key="2">
    <source>
        <dbReference type="ARBA" id="ARBA00023125"/>
    </source>
</evidence>
<organism evidence="5 6">
    <name type="scientific">Pedobacter antarcticus 4BY</name>
    <dbReference type="NCBI Taxonomy" id="1358423"/>
    <lineage>
        <taxon>Bacteria</taxon>
        <taxon>Pseudomonadati</taxon>
        <taxon>Bacteroidota</taxon>
        <taxon>Sphingobacteriia</taxon>
        <taxon>Sphingobacteriales</taxon>
        <taxon>Sphingobacteriaceae</taxon>
        <taxon>Pedobacter</taxon>
    </lineage>
</organism>
<accession>A0A081PC98</accession>
<feature type="domain" description="HTH araC/xylS-type" evidence="4">
    <location>
        <begin position="231"/>
        <end position="329"/>
    </location>
</feature>
<dbReference type="RefSeq" id="WP_037444126.1">
    <property type="nucleotide sequence ID" value="NZ_JNFF01000116.1"/>
</dbReference>
<dbReference type="Pfam" id="PF12833">
    <property type="entry name" value="HTH_18"/>
    <property type="match status" value="1"/>
</dbReference>
<evidence type="ECO:0000313" key="5">
    <source>
        <dbReference type="EMBL" id="KEQ28321.1"/>
    </source>
</evidence>
<dbReference type="SMART" id="SM00342">
    <property type="entry name" value="HTH_ARAC"/>
    <property type="match status" value="1"/>
</dbReference>
<proteinExistence type="predicted"/>
<dbReference type="Gene3D" id="1.10.10.60">
    <property type="entry name" value="Homeodomain-like"/>
    <property type="match status" value="1"/>
</dbReference>
<dbReference type="InterPro" id="IPR018062">
    <property type="entry name" value="HTH_AraC-typ_CS"/>
</dbReference>
<dbReference type="InterPro" id="IPR009057">
    <property type="entry name" value="Homeodomain-like_sf"/>
</dbReference>
<dbReference type="InterPro" id="IPR053142">
    <property type="entry name" value="PchR_regulatory_protein"/>
</dbReference>
<dbReference type="InterPro" id="IPR018060">
    <property type="entry name" value="HTH_AraC"/>
</dbReference>
<protein>
    <submittedName>
        <fullName evidence="5">DNA-binding protein</fullName>
    </submittedName>
</protein>
<dbReference type="PANTHER" id="PTHR47893">
    <property type="entry name" value="REGULATORY PROTEIN PCHR"/>
    <property type="match status" value="1"/>
</dbReference>
<dbReference type="eggNOG" id="COG4977">
    <property type="taxonomic scope" value="Bacteria"/>
</dbReference>
<dbReference type="GO" id="GO:0043565">
    <property type="term" value="F:sequence-specific DNA binding"/>
    <property type="evidence" value="ECO:0007669"/>
    <property type="project" value="InterPro"/>
</dbReference>